<keyword evidence="5 6" id="KW-0472">Membrane</keyword>
<comment type="subcellular location">
    <subcellularLocation>
        <location evidence="1">Cell membrane</location>
        <topology evidence="1">Multi-pass membrane protein</topology>
    </subcellularLocation>
</comment>
<feature type="transmembrane region" description="Helical" evidence="6">
    <location>
        <begin position="24"/>
        <end position="41"/>
    </location>
</feature>
<evidence type="ECO:0000313" key="7">
    <source>
        <dbReference type="EMBL" id="MBB4023977.1"/>
    </source>
</evidence>
<proteinExistence type="predicted"/>
<evidence type="ECO:0000256" key="2">
    <source>
        <dbReference type="ARBA" id="ARBA00022475"/>
    </source>
</evidence>
<evidence type="ECO:0000256" key="1">
    <source>
        <dbReference type="ARBA" id="ARBA00004651"/>
    </source>
</evidence>
<gene>
    <name evidence="7" type="ORF">GGR17_003817</name>
</gene>
<feature type="transmembrane region" description="Helical" evidence="6">
    <location>
        <begin position="106"/>
        <end position="128"/>
    </location>
</feature>
<feature type="transmembrane region" description="Helical" evidence="6">
    <location>
        <begin position="53"/>
        <end position="72"/>
    </location>
</feature>
<evidence type="ECO:0000256" key="4">
    <source>
        <dbReference type="ARBA" id="ARBA00022989"/>
    </source>
</evidence>
<feature type="transmembrane region" description="Helical" evidence="6">
    <location>
        <begin position="312"/>
        <end position="331"/>
    </location>
</feature>
<keyword evidence="8" id="KW-1185">Reference proteome</keyword>
<dbReference type="PANTHER" id="PTHR32196">
    <property type="entry name" value="ABC TRANSPORTER PERMEASE PROTEIN YPHD-RELATED-RELATED"/>
    <property type="match status" value="1"/>
</dbReference>
<sequence>MTFAPNSAPVLRLRDRLFAFNERVGLALPLSVLIVTGMLLAEPRFVAKMNMFNVLRDFSVITLAALGQMLVLVTGRFDLSVGAIVALASVTTASVSNQLMLVFPDMIGFVAVLGVLAGLSVGAIAGVGNGWLISTLKLDAFIATIATSSIILGAVFVWTYGVPVYGVPKVLTQWVGRGQIFGLPGLLYLTLVAVFIVWFVLERTAYGRHILAVGSNEAAAEIAGISPKAIICGVFAASGFFAALVGVYFTARMGSGQSALGANTAMQAITAAVIGGVSLRGGSGNPIKVMFGGLFLAVVGNALNLARVDSKFQVLVFGVVLLAAAFLDRATDRAARQEGQR</sequence>
<dbReference type="PANTHER" id="PTHR32196:SF72">
    <property type="entry name" value="RIBOSE IMPORT PERMEASE PROTEIN RBSC"/>
    <property type="match status" value="1"/>
</dbReference>
<dbReference type="InterPro" id="IPR001851">
    <property type="entry name" value="ABC_transp_permease"/>
</dbReference>
<evidence type="ECO:0000256" key="6">
    <source>
        <dbReference type="SAM" id="Phobius"/>
    </source>
</evidence>
<dbReference type="AlphaFoldDB" id="A0A840CPW6"/>
<reference evidence="7" key="1">
    <citation type="submission" date="2020-08" db="EMBL/GenBank/DDBJ databases">
        <title>Genomic Encyclopedia of Type Strains, Phase IV (KMG-IV): sequencing the most valuable type-strain genomes for metagenomic binning, comparative biology and taxonomic classification.</title>
        <authorList>
            <person name="Goeker M."/>
        </authorList>
    </citation>
    <scope>NUCLEOTIDE SEQUENCE [LARGE SCALE GENOMIC DNA]</scope>
    <source>
        <strain evidence="7">DSM 105040</strain>
    </source>
</reference>
<evidence type="ECO:0000256" key="3">
    <source>
        <dbReference type="ARBA" id="ARBA00022692"/>
    </source>
</evidence>
<feature type="transmembrane region" description="Helical" evidence="6">
    <location>
        <begin position="140"/>
        <end position="160"/>
    </location>
</feature>
<dbReference type="GO" id="GO:0005886">
    <property type="term" value="C:plasma membrane"/>
    <property type="evidence" value="ECO:0007669"/>
    <property type="project" value="UniProtKB-SubCell"/>
</dbReference>
<feature type="transmembrane region" description="Helical" evidence="6">
    <location>
        <begin position="79"/>
        <end position="100"/>
    </location>
</feature>
<accession>A0A840CPW6</accession>
<dbReference type="RefSeq" id="WP_054539464.1">
    <property type="nucleotide sequence ID" value="NZ_JACIEQ010000016.1"/>
</dbReference>
<dbReference type="Pfam" id="PF02653">
    <property type="entry name" value="BPD_transp_2"/>
    <property type="match status" value="1"/>
</dbReference>
<feature type="transmembrane region" description="Helical" evidence="6">
    <location>
        <begin position="180"/>
        <end position="201"/>
    </location>
</feature>
<protein>
    <submittedName>
        <fullName evidence="7">Ribose transport system permease protein</fullName>
    </submittedName>
</protein>
<feature type="transmembrane region" description="Helical" evidence="6">
    <location>
        <begin position="229"/>
        <end position="251"/>
    </location>
</feature>
<dbReference type="Proteomes" id="UP000585681">
    <property type="component" value="Unassembled WGS sequence"/>
</dbReference>
<comment type="caution">
    <text evidence="7">The sequence shown here is derived from an EMBL/GenBank/DDBJ whole genome shotgun (WGS) entry which is preliminary data.</text>
</comment>
<evidence type="ECO:0000256" key="5">
    <source>
        <dbReference type="ARBA" id="ARBA00023136"/>
    </source>
</evidence>
<dbReference type="GO" id="GO:0022857">
    <property type="term" value="F:transmembrane transporter activity"/>
    <property type="evidence" value="ECO:0007669"/>
    <property type="project" value="InterPro"/>
</dbReference>
<organism evidence="7 8">
    <name type="scientific">Actibacterium naphthalenivorans</name>
    <dbReference type="NCBI Taxonomy" id="1614693"/>
    <lineage>
        <taxon>Bacteria</taxon>
        <taxon>Pseudomonadati</taxon>
        <taxon>Pseudomonadota</taxon>
        <taxon>Alphaproteobacteria</taxon>
        <taxon>Rhodobacterales</taxon>
        <taxon>Roseobacteraceae</taxon>
        <taxon>Actibacterium</taxon>
    </lineage>
</organism>
<dbReference type="CDD" id="cd06579">
    <property type="entry name" value="TM_PBP1_transp_AraH_like"/>
    <property type="match status" value="1"/>
</dbReference>
<keyword evidence="4 6" id="KW-1133">Transmembrane helix</keyword>
<evidence type="ECO:0000313" key="8">
    <source>
        <dbReference type="Proteomes" id="UP000585681"/>
    </source>
</evidence>
<keyword evidence="2" id="KW-1003">Cell membrane</keyword>
<name>A0A840CPW6_9RHOB</name>
<keyword evidence="3 6" id="KW-0812">Transmembrane</keyword>
<dbReference type="EMBL" id="JACIEQ010000016">
    <property type="protein sequence ID" value="MBB4023977.1"/>
    <property type="molecule type" value="Genomic_DNA"/>
</dbReference>